<dbReference type="Proteomes" id="UP000218288">
    <property type="component" value="Chromosome"/>
</dbReference>
<organism evidence="2 3">
    <name type="scientific">Methylorubrum populi</name>
    <dbReference type="NCBI Taxonomy" id="223967"/>
    <lineage>
        <taxon>Bacteria</taxon>
        <taxon>Pseudomonadati</taxon>
        <taxon>Pseudomonadota</taxon>
        <taxon>Alphaproteobacteria</taxon>
        <taxon>Hyphomicrobiales</taxon>
        <taxon>Methylobacteriaceae</taxon>
        <taxon>Methylorubrum</taxon>
    </lineage>
</organism>
<proteinExistence type="predicted"/>
<evidence type="ECO:0000313" key="3">
    <source>
        <dbReference type="Proteomes" id="UP000218288"/>
    </source>
</evidence>
<accession>A0A160PFC6</accession>
<dbReference type="AlphaFoldDB" id="A0A160PFC6"/>
<evidence type="ECO:0000313" key="2">
    <source>
        <dbReference type="EMBL" id="BAU91346.1"/>
    </source>
</evidence>
<sequence>MFYEPGEDFGIINDPTDGRDPPFKSEPGSLRNARRRVKPRGRFPADVPPGGRSWRGAVHPGDAAAAPLLTKLCYFPYA</sequence>
<name>A0A160PFC6_9HYPH</name>
<feature type="region of interest" description="Disordered" evidence="1">
    <location>
        <begin position="1"/>
        <end position="57"/>
    </location>
</feature>
<feature type="compositionally biased region" description="Basic residues" evidence="1">
    <location>
        <begin position="32"/>
        <end position="41"/>
    </location>
</feature>
<gene>
    <name evidence="2" type="ORF">MPPM_2741</name>
</gene>
<evidence type="ECO:0000256" key="1">
    <source>
        <dbReference type="SAM" id="MobiDB-lite"/>
    </source>
</evidence>
<dbReference type="EMBL" id="AP014809">
    <property type="protein sequence ID" value="BAU91346.1"/>
    <property type="molecule type" value="Genomic_DNA"/>
</dbReference>
<protein>
    <submittedName>
        <fullName evidence="2">Uncharacterized protein</fullName>
    </submittedName>
</protein>
<reference evidence="2 3" key="1">
    <citation type="journal article" date="2016" name="Genome Announc.">
        <title>Complete Genome Sequence of Methylobacterium populi P-1M, Isolated from Pink-Pigmented Household Biofilm.</title>
        <authorList>
            <person name="Morohoshi T."/>
            <person name="Ikeda T."/>
        </authorList>
    </citation>
    <scope>NUCLEOTIDE SEQUENCE [LARGE SCALE GENOMIC DNA]</scope>
    <source>
        <strain evidence="2 3">P-1M</strain>
    </source>
</reference>